<organism evidence="2 3">
    <name type="scientific">Strawberry lethal yellows phytoplasma (CPA) str. NZSb11</name>
    <dbReference type="NCBI Taxonomy" id="980422"/>
    <lineage>
        <taxon>Bacteria</taxon>
        <taxon>Bacillati</taxon>
        <taxon>Mycoplasmatota</taxon>
        <taxon>Mollicutes</taxon>
        <taxon>Acholeplasmatales</taxon>
        <taxon>Acholeplasmataceae</taxon>
        <taxon>Candidatus Phytoplasma</taxon>
        <taxon>16SrXII (Stolbur group)</taxon>
    </lineage>
</organism>
<accession>R4RLR1</accession>
<gene>
    <name evidence="2" type="ORF">SLY_0350</name>
</gene>
<keyword evidence="1" id="KW-0812">Transmembrane</keyword>
<dbReference type="InterPro" id="IPR057481">
    <property type="entry name" value="Decapeptide"/>
</dbReference>
<dbReference type="Pfam" id="PF25296">
    <property type="entry name" value="Decapeptide"/>
    <property type="match status" value="3"/>
</dbReference>
<keyword evidence="1" id="KW-1133">Transmembrane helix</keyword>
<dbReference type="EMBL" id="CP002548">
    <property type="protein sequence ID" value="AGL90270.1"/>
    <property type="molecule type" value="Genomic_DNA"/>
</dbReference>
<keyword evidence="3" id="KW-1185">Reference proteome</keyword>
<sequence length="538" mass="61576">MNLKSFIAYLLMVLITLLFLLIFHLCPWEIQNKELISKNRKLMQEEKNIPIGQKLDNPIEASSLQHFSEKTPDLDALQEITREAKELIKKGLSALELKQKGYTANILKKAHFSAQKLKQLGYKARDLKTAQFKIKALKTAGFLPEELLQAGFLPQDLKKAGYLPHELINLNNDIFQQIGYKAKDFKRDFISLEQLEKKGYTIFNLIQVGYSPLELSFRYTINKIKLEACYNLLQLKKAGFSAKELILYLGATPQELKDASFSAVQLRYTGLSLYGFKSIGYTPEELKKAGFSAKDLKEMGYPLQELIPPLYSLKQLLQEAHFSLEEFKELGIPAQVLNQNGVPISQLKEAGYLIEELKGFKFSVQELKDVGYTLEELKEKGFSLEQFLFAGIKLQNLKTIYTLEELRNAGSNIKELQKGGYTLEELIQLPNVGLELRDLKITLKQCLELNCSSRLIKEFGYSKEELKRLGFLVNFFPNGLIKSITQINLQTGKKMRTNFFDHSLKTCLINLYDSLGRLCKTYKPTAKKLKKELNLTIF</sequence>
<proteinExistence type="predicted"/>
<reference evidence="2 3" key="1">
    <citation type="journal article" date="2013" name="BMC Genomics">
        <title>Comparison of the complete genome sequence of two closely related isolates of 'Candidatus Phytoplasma australiense' reveals genome plasticity.</title>
        <authorList>
            <person name="Andersen M.T."/>
            <person name="Liefting L.W."/>
            <person name="Havukkala I."/>
            <person name="Beever R.E."/>
        </authorList>
    </citation>
    <scope>NUCLEOTIDE SEQUENCE [LARGE SCALE GENOMIC DNA]</scope>
    <source>
        <strain evidence="2 3">NZSb11</strain>
    </source>
</reference>
<dbReference type="PANTHER" id="PTHR47121:SF2">
    <property type="entry name" value="THYLAKOID LUMENAL PROTEIN TL20.3, CHLOROPLASTIC"/>
    <property type="match status" value="1"/>
</dbReference>
<dbReference type="KEGG" id="nzs:SLY_0350"/>
<dbReference type="PATRIC" id="fig|980422.3.peg.325"/>
<evidence type="ECO:0000313" key="2">
    <source>
        <dbReference type="EMBL" id="AGL90270.1"/>
    </source>
</evidence>
<name>R4RLR1_PHYAS</name>
<dbReference type="OrthoDB" id="9797217at2"/>
<evidence type="ECO:0000256" key="1">
    <source>
        <dbReference type="SAM" id="Phobius"/>
    </source>
</evidence>
<dbReference type="AlphaFoldDB" id="R4RLR1"/>
<dbReference type="HOGENOM" id="CLU_506127_0_0_14"/>
<protein>
    <submittedName>
        <fullName evidence="2">Uncharacterized protein</fullName>
    </submittedName>
</protein>
<dbReference type="Proteomes" id="UP000013941">
    <property type="component" value="Chromosome"/>
</dbReference>
<evidence type="ECO:0000313" key="3">
    <source>
        <dbReference type="Proteomes" id="UP000013941"/>
    </source>
</evidence>
<keyword evidence="1" id="KW-0472">Membrane</keyword>
<dbReference type="RefSeq" id="WP_015637867.1">
    <property type="nucleotide sequence ID" value="NC_021236.1"/>
</dbReference>
<dbReference type="InterPro" id="IPR053285">
    <property type="entry name" value="Thylakoid_lumenal_pentapeptide"/>
</dbReference>
<dbReference type="PANTHER" id="PTHR47121">
    <property type="entry name" value="THYLAKOID LUMENAL PROTEIN TL20.3, CHLOROPLASTIC"/>
    <property type="match status" value="1"/>
</dbReference>
<feature type="transmembrane region" description="Helical" evidence="1">
    <location>
        <begin position="6"/>
        <end position="26"/>
    </location>
</feature>